<evidence type="ECO:0000259" key="2">
    <source>
        <dbReference type="Pfam" id="PF07331"/>
    </source>
</evidence>
<keyword evidence="1" id="KW-1133">Transmembrane helix</keyword>
<proteinExistence type="predicted"/>
<feature type="transmembrane region" description="Helical" evidence="1">
    <location>
        <begin position="127"/>
        <end position="149"/>
    </location>
</feature>
<evidence type="ECO:0000256" key="1">
    <source>
        <dbReference type="SAM" id="Phobius"/>
    </source>
</evidence>
<comment type="caution">
    <text evidence="3">The sequence shown here is derived from an EMBL/GenBank/DDBJ whole genome shotgun (WGS) entry which is preliminary data.</text>
</comment>
<protein>
    <recommendedName>
        <fullName evidence="2">DUF1468 domain-containing protein</fullName>
    </recommendedName>
</protein>
<dbReference type="EMBL" id="PGFS01000001">
    <property type="protein sequence ID" value="MDH4573974.1"/>
    <property type="molecule type" value="Genomic_DNA"/>
</dbReference>
<keyword evidence="4" id="KW-1185">Reference proteome</keyword>
<organism evidence="3 4">
    <name type="scientific">Salinicola acroporae</name>
    <dbReference type="NCBI Taxonomy" id="1541440"/>
    <lineage>
        <taxon>Bacteria</taxon>
        <taxon>Pseudomonadati</taxon>
        <taxon>Pseudomonadota</taxon>
        <taxon>Gammaproteobacteria</taxon>
        <taxon>Oceanospirillales</taxon>
        <taxon>Halomonadaceae</taxon>
        <taxon>Salinicola</taxon>
    </lineage>
</organism>
<name>A0ABT6I9B1_9GAMM</name>
<sequence>MSLKRFATDGRLVVPCALAIITLIYLVDALQLGPPMRNGNMTPSFFPIVISVVTLAALAVAIAQAYRSLCRPSESEEAEPQGVSSKAIVVALITAAYLFAFDLIGYVISTLAYVFLMTLVFGGRQGLIAKLVGTVIITALGFALFELVFNVRLPTLWSQ</sequence>
<gene>
    <name evidence="3" type="ORF">CUR86_17130</name>
</gene>
<reference evidence="3" key="2">
    <citation type="submission" date="2017-11" db="EMBL/GenBank/DDBJ databases">
        <authorList>
            <person name="Das S.K."/>
        </authorList>
    </citation>
    <scope>NUCLEOTIDE SEQUENCE</scope>
    <source>
        <strain evidence="3">S4-41</strain>
    </source>
</reference>
<dbReference type="InterPro" id="IPR009936">
    <property type="entry name" value="DUF1468"/>
</dbReference>
<feature type="domain" description="DUF1468" evidence="2">
    <location>
        <begin position="17"/>
        <end position="154"/>
    </location>
</feature>
<evidence type="ECO:0000313" key="3">
    <source>
        <dbReference type="EMBL" id="MDH4573974.1"/>
    </source>
</evidence>
<evidence type="ECO:0000313" key="4">
    <source>
        <dbReference type="Proteomes" id="UP001162135"/>
    </source>
</evidence>
<keyword evidence="1" id="KW-0472">Membrane</keyword>
<accession>A0ABT6I9B1</accession>
<feature type="transmembrane region" description="Helical" evidence="1">
    <location>
        <begin position="12"/>
        <end position="33"/>
    </location>
</feature>
<reference evidence="3" key="1">
    <citation type="journal article" date="2015" name="Antonie Van Leeuwenhoek">
        <title>Comparative 16S rRNA signatures and multilocus sequence analysis for the genus Salinicola and description of Salinicola acroporae sp. nov., isolated from coral Acropora digitifera.</title>
        <authorList>
            <person name="Lepcha R.T."/>
            <person name="Poddar A."/>
            <person name="Schumann P."/>
            <person name="Das S.K."/>
        </authorList>
    </citation>
    <scope>NUCLEOTIDE SEQUENCE</scope>
    <source>
        <strain evidence="3">S4-41</strain>
    </source>
</reference>
<feature type="transmembrane region" description="Helical" evidence="1">
    <location>
        <begin position="45"/>
        <end position="66"/>
    </location>
</feature>
<feature type="transmembrane region" description="Helical" evidence="1">
    <location>
        <begin position="87"/>
        <end position="115"/>
    </location>
</feature>
<dbReference type="Pfam" id="PF07331">
    <property type="entry name" value="TctB"/>
    <property type="match status" value="1"/>
</dbReference>
<dbReference type="RefSeq" id="WP_110717541.1">
    <property type="nucleotide sequence ID" value="NZ_PGFS01000001.1"/>
</dbReference>
<dbReference type="Proteomes" id="UP001162135">
    <property type="component" value="Unassembled WGS sequence"/>
</dbReference>
<keyword evidence="1" id="KW-0812">Transmembrane</keyword>